<dbReference type="AlphaFoldDB" id="A0A7W9CHV5"/>
<dbReference type="Proteomes" id="UP000545037">
    <property type="component" value="Unassembled WGS sequence"/>
</dbReference>
<evidence type="ECO:0000313" key="2">
    <source>
        <dbReference type="EMBL" id="MBB5745912.1"/>
    </source>
</evidence>
<name>A0A7W9CHV5_9CAUL</name>
<comment type="caution">
    <text evidence="2">The sequence shown here is derived from an EMBL/GenBank/DDBJ whole genome shotgun (WGS) entry which is preliminary data.</text>
</comment>
<proteinExistence type="predicted"/>
<evidence type="ECO:0000256" key="1">
    <source>
        <dbReference type="SAM" id="MobiDB-lite"/>
    </source>
</evidence>
<dbReference type="EMBL" id="JACHOR010000002">
    <property type="protein sequence ID" value="MBB5745912.1"/>
    <property type="molecule type" value="Genomic_DNA"/>
</dbReference>
<evidence type="ECO:0000313" key="3">
    <source>
        <dbReference type="Proteomes" id="UP000545037"/>
    </source>
</evidence>
<gene>
    <name evidence="2" type="ORF">GGR13_001496</name>
</gene>
<keyword evidence="3" id="KW-1185">Reference proteome</keyword>
<accession>A0A7W9CHV5</accession>
<organism evidence="2 3">
    <name type="scientific">Brevundimonas variabilis</name>
    <dbReference type="NCBI Taxonomy" id="74312"/>
    <lineage>
        <taxon>Bacteria</taxon>
        <taxon>Pseudomonadati</taxon>
        <taxon>Pseudomonadota</taxon>
        <taxon>Alphaproteobacteria</taxon>
        <taxon>Caulobacterales</taxon>
        <taxon>Caulobacteraceae</taxon>
        <taxon>Brevundimonas</taxon>
    </lineage>
</organism>
<reference evidence="2 3" key="1">
    <citation type="submission" date="2020-08" db="EMBL/GenBank/DDBJ databases">
        <title>Genomic Encyclopedia of Type Strains, Phase IV (KMG-IV): sequencing the most valuable type-strain genomes for metagenomic binning, comparative biology and taxonomic classification.</title>
        <authorList>
            <person name="Goeker M."/>
        </authorList>
    </citation>
    <scope>NUCLEOTIDE SEQUENCE [LARGE SCALE GENOMIC DNA]</scope>
    <source>
        <strain evidence="2 3">DSM 4737</strain>
    </source>
</reference>
<sequence>MVDAERAVKRLASGKVRHSTPDQIVFNHDSRRSQSSGSQSGATLGRKRWRSDFHGGTVHPHFRQDTPMDDAQITTLSLRIDRNQKPFAAWV</sequence>
<dbReference type="RefSeq" id="WP_183212858.1">
    <property type="nucleotide sequence ID" value="NZ_JACHOR010000002.1"/>
</dbReference>
<protein>
    <submittedName>
        <fullName evidence="2">Uncharacterized protein</fullName>
    </submittedName>
</protein>
<feature type="region of interest" description="Disordered" evidence="1">
    <location>
        <begin position="1"/>
        <end position="69"/>
    </location>
</feature>